<evidence type="ECO:0000256" key="6">
    <source>
        <dbReference type="ARBA" id="ARBA00022694"/>
    </source>
</evidence>
<comment type="cofactor">
    <cofactor evidence="1 12 13 15">
        <name>FMN</name>
        <dbReference type="ChEBI" id="CHEBI:58210"/>
    </cofactor>
</comment>
<comment type="similarity">
    <text evidence="13">Belongs to the dus family.</text>
</comment>
<comment type="caution">
    <text evidence="17">The sequence shown here is derived from an EMBL/GenBank/DDBJ whole genome shotgun (WGS) entry which is preliminary data.</text>
</comment>
<evidence type="ECO:0000256" key="7">
    <source>
        <dbReference type="ARBA" id="ARBA00022857"/>
    </source>
</evidence>
<evidence type="ECO:0000256" key="1">
    <source>
        <dbReference type="ARBA" id="ARBA00001917"/>
    </source>
</evidence>
<dbReference type="Gene3D" id="3.20.20.70">
    <property type="entry name" value="Aldolase class I"/>
    <property type="match status" value="1"/>
</dbReference>
<dbReference type="GO" id="GO:0050660">
    <property type="term" value="F:flavin adenine dinucleotide binding"/>
    <property type="evidence" value="ECO:0007669"/>
    <property type="project" value="InterPro"/>
</dbReference>
<evidence type="ECO:0000313" key="17">
    <source>
        <dbReference type="EMBL" id="EMR13593.1"/>
    </source>
</evidence>
<dbReference type="InterPro" id="IPR001269">
    <property type="entry name" value="DUS_fam"/>
</dbReference>
<comment type="catalytic activity">
    <reaction evidence="10 12">
        <text>a 5,6-dihydrouridine in tRNA + NADP(+) = a uridine in tRNA + NADPH + H(+)</text>
        <dbReference type="Rhea" id="RHEA:23624"/>
        <dbReference type="Rhea" id="RHEA-COMP:13339"/>
        <dbReference type="Rhea" id="RHEA-COMP:13887"/>
        <dbReference type="ChEBI" id="CHEBI:15378"/>
        <dbReference type="ChEBI" id="CHEBI:57783"/>
        <dbReference type="ChEBI" id="CHEBI:58349"/>
        <dbReference type="ChEBI" id="CHEBI:65315"/>
        <dbReference type="ChEBI" id="CHEBI:74443"/>
    </reaction>
</comment>
<dbReference type="GO" id="GO:0017150">
    <property type="term" value="F:tRNA dihydrouridine synthase activity"/>
    <property type="evidence" value="ECO:0007669"/>
    <property type="project" value="UniProtKB-UniRule"/>
</dbReference>
<dbReference type="EC" id="1.3.1.-" evidence="12"/>
<evidence type="ECO:0000256" key="10">
    <source>
        <dbReference type="ARBA" id="ARBA00048205"/>
    </source>
</evidence>
<dbReference type="InterPro" id="IPR032887">
    <property type="entry name" value="DusB"/>
</dbReference>
<dbReference type="InterPro" id="IPR018517">
    <property type="entry name" value="tRNA_hU_synthase_CS"/>
</dbReference>
<comment type="similarity">
    <text evidence="12">Belongs to the Dus family. DusB subfamily.</text>
</comment>
<evidence type="ECO:0000259" key="16">
    <source>
        <dbReference type="Pfam" id="PF01207"/>
    </source>
</evidence>
<feature type="active site" description="Proton donor" evidence="12 14">
    <location>
        <position position="105"/>
    </location>
</feature>
<evidence type="ECO:0000256" key="8">
    <source>
        <dbReference type="ARBA" id="ARBA00022884"/>
    </source>
</evidence>
<dbReference type="PANTHER" id="PTHR45846:SF1">
    <property type="entry name" value="TRNA-DIHYDROURIDINE(47) SYNTHASE [NAD(P)(+)]-LIKE"/>
    <property type="match status" value="1"/>
</dbReference>
<dbReference type="EMBL" id="APHR01000019">
    <property type="protein sequence ID" value="EMR13593.1"/>
    <property type="molecule type" value="Genomic_DNA"/>
</dbReference>
<name>M7NXS0_9GAMM</name>
<keyword evidence="3 12" id="KW-0820">tRNA-binding</keyword>
<evidence type="ECO:0000313" key="18">
    <source>
        <dbReference type="Proteomes" id="UP000012019"/>
    </source>
</evidence>
<evidence type="ECO:0000256" key="13">
    <source>
        <dbReference type="PIRNR" id="PIRNR006621"/>
    </source>
</evidence>
<feature type="binding site" evidence="12 15">
    <location>
        <begin position="229"/>
        <end position="230"/>
    </location>
    <ligand>
        <name>FMN</name>
        <dbReference type="ChEBI" id="CHEBI:58210"/>
    </ligand>
</feature>
<keyword evidence="18" id="KW-1185">Reference proteome</keyword>
<dbReference type="GO" id="GO:0000049">
    <property type="term" value="F:tRNA binding"/>
    <property type="evidence" value="ECO:0007669"/>
    <property type="project" value="UniProtKB-UniRule"/>
</dbReference>
<dbReference type="PIRSF" id="PIRSF006621">
    <property type="entry name" value="Dus"/>
    <property type="match status" value="1"/>
</dbReference>
<dbReference type="eggNOG" id="COG0042">
    <property type="taxonomic scope" value="Bacteria"/>
</dbReference>
<feature type="binding site" evidence="12">
    <location>
        <begin position="205"/>
        <end position="207"/>
    </location>
    <ligand>
        <name>FMN</name>
        <dbReference type="ChEBI" id="CHEBI:58210"/>
    </ligand>
</feature>
<proteinExistence type="inferred from homology"/>
<dbReference type="SUPFAM" id="SSF51395">
    <property type="entry name" value="FMN-linked oxidoreductases"/>
    <property type="match status" value="1"/>
</dbReference>
<dbReference type="InterPro" id="IPR013785">
    <property type="entry name" value="Aldolase_TIM"/>
</dbReference>
<feature type="binding site" evidence="12 15">
    <location>
        <begin position="21"/>
        <end position="23"/>
    </location>
    <ligand>
        <name>FMN</name>
        <dbReference type="ChEBI" id="CHEBI:58210"/>
    </ligand>
</feature>
<feature type="binding site" evidence="12 15">
    <location>
        <position position="144"/>
    </location>
    <ligand>
        <name>FMN</name>
        <dbReference type="ChEBI" id="CHEBI:58210"/>
    </ligand>
</feature>
<dbReference type="PANTHER" id="PTHR45846">
    <property type="entry name" value="TRNA-DIHYDROURIDINE(47) SYNTHASE [NAD(P)(+)]-LIKE"/>
    <property type="match status" value="1"/>
</dbReference>
<evidence type="ECO:0000256" key="15">
    <source>
        <dbReference type="PIRSR" id="PIRSR006621-2"/>
    </source>
</evidence>
<comment type="catalytic activity">
    <reaction evidence="11 12">
        <text>a 5,6-dihydrouridine in tRNA + NAD(+) = a uridine in tRNA + NADH + H(+)</text>
        <dbReference type="Rhea" id="RHEA:54452"/>
        <dbReference type="Rhea" id="RHEA-COMP:13339"/>
        <dbReference type="Rhea" id="RHEA-COMP:13887"/>
        <dbReference type="ChEBI" id="CHEBI:15378"/>
        <dbReference type="ChEBI" id="CHEBI:57540"/>
        <dbReference type="ChEBI" id="CHEBI:57945"/>
        <dbReference type="ChEBI" id="CHEBI:65315"/>
        <dbReference type="ChEBI" id="CHEBI:74443"/>
    </reaction>
</comment>
<feature type="binding site" evidence="15">
    <location>
        <position position="174"/>
    </location>
    <ligand>
        <name>FMN</name>
        <dbReference type="ChEBI" id="CHEBI:58210"/>
    </ligand>
</feature>
<dbReference type="InterPro" id="IPR004652">
    <property type="entry name" value="DusB-like"/>
</dbReference>
<keyword evidence="9 12" id="KW-0560">Oxidoreductase</keyword>
<keyword evidence="6 12" id="KW-0819">tRNA processing</keyword>
<evidence type="ECO:0000256" key="14">
    <source>
        <dbReference type="PIRSR" id="PIRSR006621-1"/>
    </source>
</evidence>
<keyword evidence="8 12" id="KW-0694">RNA-binding</keyword>
<dbReference type="STRING" id="1286106.MPL1_04332"/>
<dbReference type="RefSeq" id="WP_009725886.1">
    <property type="nucleotide sequence ID" value="NZ_APHR01000019.1"/>
</dbReference>
<dbReference type="Pfam" id="PF01207">
    <property type="entry name" value="Dus"/>
    <property type="match status" value="1"/>
</dbReference>
<evidence type="ECO:0000256" key="4">
    <source>
        <dbReference type="ARBA" id="ARBA00022630"/>
    </source>
</evidence>
<dbReference type="GO" id="GO:0010181">
    <property type="term" value="F:FMN binding"/>
    <property type="evidence" value="ECO:0007669"/>
    <property type="project" value="UniProtKB-UniRule"/>
</dbReference>
<dbReference type="InterPro" id="IPR035587">
    <property type="entry name" value="DUS-like_FMN-bd"/>
</dbReference>
<keyword evidence="5 12" id="KW-0288">FMN</keyword>
<dbReference type="Gene3D" id="1.10.1200.80">
    <property type="entry name" value="Putative flavin oxidoreducatase, domain 2"/>
    <property type="match status" value="1"/>
</dbReference>
<accession>M7NXS0</accession>
<evidence type="ECO:0000256" key="12">
    <source>
        <dbReference type="HAMAP-Rule" id="MF_02042"/>
    </source>
</evidence>
<evidence type="ECO:0000256" key="9">
    <source>
        <dbReference type="ARBA" id="ARBA00023002"/>
    </source>
</evidence>
<evidence type="ECO:0000256" key="2">
    <source>
        <dbReference type="ARBA" id="ARBA00002790"/>
    </source>
</evidence>
<keyword evidence="4 12" id="KW-0285">Flavoprotein</keyword>
<dbReference type="AlphaFoldDB" id="M7NXS0"/>
<feature type="domain" description="DUS-like FMN-binding" evidence="16">
    <location>
        <begin position="19"/>
        <end position="321"/>
    </location>
</feature>
<comment type="function">
    <text evidence="2 12 13">Catalyzes the synthesis of 5,6-dihydrouridine (D), a modified base found in the D-loop of most tRNAs, via the reduction of the C5-C6 double bond in target uridines.</text>
</comment>
<dbReference type="PROSITE" id="PS01136">
    <property type="entry name" value="UPF0034"/>
    <property type="match status" value="1"/>
</dbReference>
<dbReference type="Proteomes" id="UP000012019">
    <property type="component" value="Unassembled WGS sequence"/>
</dbReference>
<protein>
    <recommendedName>
        <fullName evidence="12">tRNA-dihydrouridine synthase B</fullName>
        <ecNumber evidence="12">1.3.1.-</ecNumber>
    </recommendedName>
</protein>
<dbReference type="CDD" id="cd02801">
    <property type="entry name" value="DUS_like_FMN"/>
    <property type="match status" value="1"/>
</dbReference>
<evidence type="ECO:0000256" key="5">
    <source>
        <dbReference type="ARBA" id="ARBA00022643"/>
    </source>
</evidence>
<sequence length="333" mass="36890">MHEDALKIGNYTLPNRLFLAPMAGVTDRPFRQLCRTLGAGMAVSEMITANKSLWASKKSLLRANHEGEPEPRSVQIAGADPQMMAEAARHNVDQGAHIIDINMGCPAKKVCNVMAGSALLQNEKLVADIVEAVVNAVNVPVTLKIRTGWDRHNRNGIRIAKLAENAGIQALAVHGRTREDAYKGEAEYDTIASIKAAISIPVIANGDIDSPEKAAQVLEYTGADGLMIGRAAQGNPWIFREIQHFLDHRELLPQPAHDEIRKVLIAHLHTLYDFYGEYSGVRMARKHIAWYSKGLRNGNAFRQQINLLEHSEQQLAYTEQFFAQLTEQDFIAA</sequence>
<dbReference type="OrthoDB" id="9764501at2"/>
<evidence type="ECO:0000256" key="3">
    <source>
        <dbReference type="ARBA" id="ARBA00022555"/>
    </source>
</evidence>
<dbReference type="PATRIC" id="fig|1286106.3.peg.869"/>
<dbReference type="InterPro" id="IPR024036">
    <property type="entry name" value="tRNA-dHydroUridine_Synthase_C"/>
</dbReference>
<keyword evidence="15" id="KW-0547">Nucleotide-binding</keyword>
<keyword evidence="7 12" id="KW-0521">NADP</keyword>
<organism evidence="17 18">
    <name type="scientific">Methylophaga lonarensis MPL</name>
    <dbReference type="NCBI Taxonomy" id="1286106"/>
    <lineage>
        <taxon>Bacteria</taxon>
        <taxon>Pseudomonadati</taxon>
        <taxon>Pseudomonadota</taxon>
        <taxon>Gammaproteobacteria</taxon>
        <taxon>Thiotrichales</taxon>
        <taxon>Piscirickettsiaceae</taxon>
        <taxon>Methylophaga</taxon>
    </lineage>
</organism>
<dbReference type="NCBIfam" id="TIGR00737">
    <property type="entry name" value="nifR3_yhdG"/>
    <property type="match status" value="1"/>
</dbReference>
<reference evidence="17 18" key="1">
    <citation type="journal article" date="2013" name="Genome Announc.">
        <title>Draft Genome Sequence of Methylophaga lonarensis MPLT, a Haloalkaliphilic (Non-Methane-Utilizing) Methylotroph.</title>
        <authorList>
            <person name="Shetty S.A."/>
            <person name="Marathe N.P."/>
            <person name="Munot H."/>
            <person name="Antony C.P."/>
            <person name="Dhotre D.P."/>
            <person name="Murrell J.C."/>
            <person name="Shouche Y.S."/>
        </authorList>
    </citation>
    <scope>NUCLEOTIDE SEQUENCE [LARGE SCALE GENOMIC DNA]</scope>
    <source>
        <strain evidence="17 18">MPL</strain>
    </source>
</reference>
<feature type="binding site" evidence="12 15">
    <location>
        <position position="75"/>
    </location>
    <ligand>
        <name>FMN</name>
        <dbReference type="ChEBI" id="CHEBI:58210"/>
    </ligand>
</feature>
<dbReference type="HAMAP" id="MF_02042">
    <property type="entry name" value="DusB_subfam"/>
    <property type="match status" value="1"/>
</dbReference>
<gene>
    <name evidence="12" type="primary">dusB</name>
    <name evidence="17" type="ORF">MPL1_04332</name>
</gene>
<evidence type="ECO:0000256" key="11">
    <source>
        <dbReference type="ARBA" id="ARBA00048802"/>
    </source>
</evidence>